<name>A0A7W6RXJ1_9PROT</name>
<organism evidence="2 3">
    <name type="scientific">Roseospira goensis</name>
    <dbReference type="NCBI Taxonomy" id="391922"/>
    <lineage>
        <taxon>Bacteria</taxon>
        <taxon>Pseudomonadati</taxon>
        <taxon>Pseudomonadota</taxon>
        <taxon>Alphaproteobacteria</taxon>
        <taxon>Rhodospirillales</taxon>
        <taxon>Rhodospirillaceae</taxon>
        <taxon>Roseospira</taxon>
    </lineage>
</organism>
<dbReference type="AlphaFoldDB" id="A0A7W6RXJ1"/>
<dbReference type="EMBL" id="JACIGI010000002">
    <property type="protein sequence ID" value="MBB4284575.1"/>
    <property type="molecule type" value="Genomic_DNA"/>
</dbReference>
<dbReference type="Gene3D" id="2.120.10.30">
    <property type="entry name" value="TolB, C-terminal domain"/>
    <property type="match status" value="1"/>
</dbReference>
<evidence type="ECO:0000313" key="3">
    <source>
        <dbReference type="Proteomes" id="UP000555728"/>
    </source>
</evidence>
<dbReference type="Pfam" id="PF07995">
    <property type="entry name" value="GSDH"/>
    <property type="match status" value="1"/>
</dbReference>
<proteinExistence type="predicted"/>
<dbReference type="RefSeq" id="WP_184431059.1">
    <property type="nucleotide sequence ID" value="NZ_JACIGI010000002.1"/>
</dbReference>
<dbReference type="InterPro" id="IPR011041">
    <property type="entry name" value="Quinoprot_gluc/sorb_DH_b-prop"/>
</dbReference>
<protein>
    <submittedName>
        <fullName evidence="2">Glucose/arabinose dehydrogenase</fullName>
    </submittedName>
</protein>
<dbReference type="PANTHER" id="PTHR19328:SF75">
    <property type="entry name" value="ALDOSE SUGAR DEHYDROGENASE YLII"/>
    <property type="match status" value="1"/>
</dbReference>
<gene>
    <name evidence="2" type="ORF">GGD88_000282</name>
</gene>
<sequence>MTPVRPPRVRPRRRRSPPARSVPSIWVAIPLLAALVGLGAPAAAAPLSAGESRTVESAQQTFTVEVLTDHLSYPWGMAFLPDGAALITERNGTLRLWVDGALDPRPVAGVPEVWASGQGGLLDVLVHPDYAETGWIYLSLSQPAGWGQAHTRVVRAVFDREAHTLRAVTVIVDATPSSRGGRHFGSRLAIGGDGKLYITTGERGDRPRAQALDDLAGKVLRLNLDGSVPEDNPFVDRPDARPEIFALGTRNAQGIAVHPETGAVWFQEHGPRGGDELNVAEAGANYGWPVVTYGINYSGTPMGEGTHKPGMTQPLYYWDPSIAPSGMLIYDGGAFPDWRGDVFIGALKYQLVARLEMDGTTVVEEERLLEGALGRIRALEQGPDGAIYILTDTADGRLARLLPAR</sequence>
<keyword evidence="3" id="KW-1185">Reference proteome</keyword>
<dbReference type="SUPFAM" id="SSF50952">
    <property type="entry name" value="Soluble quinoprotein glucose dehydrogenase"/>
    <property type="match status" value="1"/>
</dbReference>
<reference evidence="2 3" key="1">
    <citation type="submission" date="2020-08" db="EMBL/GenBank/DDBJ databases">
        <title>Genome sequencing of Purple Non-Sulfur Bacteria from various extreme environments.</title>
        <authorList>
            <person name="Mayer M."/>
        </authorList>
    </citation>
    <scope>NUCLEOTIDE SEQUENCE [LARGE SCALE GENOMIC DNA]</scope>
    <source>
        <strain evidence="2 3">JA135</strain>
    </source>
</reference>
<accession>A0A7W6RXJ1</accession>
<evidence type="ECO:0000259" key="1">
    <source>
        <dbReference type="Pfam" id="PF07995"/>
    </source>
</evidence>
<dbReference type="InterPro" id="IPR011042">
    <property type="entry name" value="6-blade_b-propeller_TolB-like"/>
</dbReference>
<evidence type="ECO:0000313" key="2">
    <source>
        <dbReference type="EMBL" id="MBB4284575.1"/>
    </source>
</evidence>
<comment type="caution">
    <text evidence="2">The sequence shown here is derived from an EMBL/GenBank/DDBJ whole genome shotgun (WGS) entry which is preliminary data.</text>
</comment>
<dbReference type="PANTHER" id="PTHR19328">
    <property type="entry name" value="HEDGEHOG-INTERACTING PROTEIN"/>
    <property type="match status" value="1"/>
</dbReference>
<feature type="domain" description="Glucose/Sorbosone dehydrogenase" evidence="1">
    <location>
        <begin position="71"/>
        <end position="400"/>
    </location>
</feature>
<dbReference type="InterPro" id="IPR012938">
    <property type="entry name" value="Glc/Sorbosone_DH"/>
</dbReference>
<dbReference type="Proteomes" id="UP000555728">
    <property type="component" value="Unassembled WGS sequence"/>
</dbReference>